<dbReference type="EMBL" id="BJYG01000017">
    <property type="protein sequence ID" value="GEN63230.1"/>
    <property type="molecule type" value="Genomic_DNA"/>
</dbReference>
<gene>
    <name evidence="1" type="ORF">AOE01nite_14540</name>
</gene>
<evidence type="ECO:0000313" key="1">
    <source>
        <dbReference type="EMBL" id="GEN63230.1"/>
    </source>
</evidence>
<accession>A0A511XJU7</accession>
<dbReference type="AlphaFoldDB" id="A0A511XJU7"/>
<dbReference type="RefSeq" id="WP_146887606.1">
    <property type="nucleotide sequence ID" value="NZ_BJYG01000017.1"/>
</dbReference>
<comment type="caution">
    <text evidence="1">The sequence shown here is derived from an EMBL/GenBank/DDBJ whole genome shotgun (WGS) entry which is preliminary data.</text>
</comment>
<reference evidence="1 2" key="1">
    <citation type="submission" date="2019-07" db="EMBL/GenBank/DDBJ databases">
        <title>Whole genome shotgun sequence of Acetobacter oeni NBRC 105207.</title>
        <authorList>
            <person name="Hosoyama A."/>
            <person name="Uohara A."/>
            <person name="Ohji S."/>
            <person name="Ichikawa N."/>
        </authorList>
    </citation>
    <scope>NUCLEOTIDE SEQUENCE [LARGE SCALE GENOMIC DNA]</scope>
    <source>
        <strain evidence="1 2">NBRC 105207</strain>
    </source>
</reference>
<keyword evidence="2" id="KW-1185">Reference proteome</keyword>
<evidence type="ECO:0000313" key="2">
    <source>
        <dbReference type="Proteomes" id="UP000321746"/>
    </source>
</evidence>
<organism evidence="1 2">
    <name type="scientific">Acetobacter oeni</name>
    <dbReference type="NCBI Taxonomy" id="304077"/>
    <lineage>
        <taxon>Bacteria</taxon>
        <taxon>Pseudomonadati</taxon>
        <taxon>Pseudomonadota</taxon>
        <taxon>Alphaproteobacteria</taxon>
        <taxon>Acetobacterales</taxon>
        <taxon>Acetobacteraceae</taxon>
        <taxon>Acetobacter</taxon>
    </lineage>
</organism>
<name>A0A511XJU7_9PROT</name>
<protein>
    <submittedName>
        <fullName evidence="1">Uncharacterized protein</fullName>
    </submittedName>
</protein>
<proteinExistence type="predicted"/>
<dbReference type="Proteomes" id="UP000321746">
    <property type="component" value="Unassembled WGS sequence"/>
</dbReference>
<dbReference type="OrthoDB" id="7219661at2"/>
<sequence length="350" mass="37613">MESVLESQKIQTASITPALSIFLPTTSPLFGGLMLRVHPVRPAELLLPNPLGAGVLVAPPDRLDDFGFVPSAFDRVMIRRSIALKPARVNDVRDNVLAVALSGFAGREARVIARETGAIEACRQHTLRNQIATTFFRRGAASDLPDWLVSALIQTGLNPLHAVSVFRRPSGPKSGAGGQERVTALAARVPPRLALLRKVIGGLPEILPGDYNGSSAGRCVRLAEHALSQIEGFYAGVADYLLTPGRLTGLIPARNPFAAELGILAGWVRFCLMAQEIRHAPCRAHAVADLAALAQVLGHKNSAGKYDAPGVGAVRPVLSGWPREIDYVTYLSERNERMLRTEIALDARIV</sequence>